<dbReference type="HOGENOM" id="CLU_1741371_0_0_1"/>
<feature type="region of interest" description="Disordered" evidence="1">
    <location>
        <begin position="41"/>
        <end position="67"/>
    </location>
</feature>
<dbReference type="EMBL" id="GL573222">
    <property type="protein sequence ID" value="ELR08711.1"/>
    <property type="molecule type" value="Genomic_DNA"/>
</dbReference>
<protein>
    <submittedName>
        <fullName evidence="2">Uncharacterized protein</fullName>
    </submittedName>
</protein>
<dbReference type="Proteomes" id="UP000011064">
    <property type="component" value="Unassembled WGS sequence"/>
</dbReference>
<sequence>MAVRLYHRMRYSAIVRTASKLQGTDEMMEWGHRAISLPYPCHISRDKTSSSPPRGAKPRRFESLSASKDLTLPRTEHVFLLAARTNPIPVGSCTFCNPHMESRSHSHGSPRSRNHIRETRQRARRRRTHRNVKMRLQLPACRSVVGAGCK</sequence>
<feature type="region of interest" description="Disordered" evidence="1">
    <location>
        <begin position="100"/>
        <end position="130"/>
    </location>
</feature>
<dbReference type="VEuPathDB" id="FungiDB:GMDG_03393"/>
<dbReference type="InParanoid" id="L8G9K3"/>
<evidence type="ECO:0000313" key="3">
    <source>
        <dbReference type="Proteomes" id="UP000011064"/>
    </source>
</evidence>
<dbReference type="AlphaFoldDB" id="L8G9K3"/>
<proteinExistence type="predicted"/>
<name>L8G9K3_PSED2</name>
<keyword evidence="3" id="KW-1185">Reference proteome</keyword>
<organism evidence="2 3">
    <name type="scientific">Pseudogymnoascus destructans (strain ATCC MYA-4855 / 20631-21)</name>
    <name type="common">Bat white-nose syndrome fungus</name>
    <name type="synonym">Geomyces destructans</name>
    <dbReference type="NCBI Taxonomy" id="658429"/>
    <lineage>
        <taxon>Eukaryota</taxon>
        <taxon>Fungi</taxon>
        <taxon>Dikarya</taxon>
        <taxon>Ascomycota</taxon>
        <taxon>Pezizomycotina</taxon>
        <taxon>Leotiomycetes</taxon>
        <taxon>Thelebolales</taxon>
        <taxon>Thelebolaceae</taxon>
        <taxon>Pseudogymnoascus</taxon>
    </lineage>
</organism>
<feature type="compositionally biased region" description="Basic residues" evidence="1">
    <location>
        <begin position="105"/>
        <end position="114"/>
    </location>
</feature>
<reference evidence="3" key="1">
    <citation type="submission" date="2010-09" db="EMBL/GenBank/DDBJ databases">
        <title>The genome sequence of Geomyces destructans 20631-21.</title>
        <authorList>
            <consortium name="The Broad Institute Genome Sequencing Platform"/>
            <person name="Cuomo C.A."/>
            <person name="Blehert D.S."/>
            <person name="Lorch J.M."/>
            <person name="Young S.K."/>
            <person name="Zeng Q."/>
            <person name="Gargeya S."/>
            <person name="Fitzgerald M."/>
            <person name="Haas B."/>
            <person name="Abouelleil A."/>
            <person name="Alvarado L."/>
            <person name="Arachchi H.M."/>
            <person name="Berlin A."/>
            <person name="Brown A."/>
            <person name="Chapman S.B."/>
            <person name="Chen Z."/>
            <person name="Dunbar C."/>
            <person name="Freedman E."/>
            <person name="Gearin G."/>
            <person name="Gellesch M."/>
            <person name="Goldberg J."/>
            <person name="Griggs A."/>
            <person name="Gujja S."/>
            <person name="Heiman D."/>
            <person name="Howarth C."/>
            <person name="Larson L."/>
            <person name="Lui A."/>
            <person name="MacDonald P.J.P."/>
            <person name="Montmayeur A."/>
            <person name="Murphy C."/>
            <person name="Neiman D."/>
            <person name="Pearson M."/>
            <person name="Priest M."/>
            <person name="Roberts A."/>
            <person name="Saif S."/>
            <person name="Shea T."/>
            <person name="Shenoy N."/>
            <person name="Sisk P."/>
            <person name="Stolte C."/>
            <person name="Sykes S."/>
            <person name="Wortman J."/>
            <person name="Nusbaum C."/>
            <person name="Birren B."/>
        </authorList>
    </citation>
    <scope>NUCLEOTIDE SEQUENCE [LARGE SCALE GENOMIC DNA]</scope>
    <source>
        <strain evidence="3">ATCC MYA-4855 / 20631-21</strain>
    </source>
</reference>
<gene>
    <name evidence="2" type="ORF">GMDG_03393</name>
</gene>
<evidence type="ECO:0000313" key="2">
    <source>
        <dbReference type="EMBL" id="ELR08711.1"/>
    </source>
</evidence>
<evidence type="ECO:0000256" key="1">
    <source>
        <dbReference type="SAM" id="MobiDB-lite"/>
    </source>
</evidence>
<accession>L8G9K3</accession>